<gene>
    <name evidence="1" type="ORF">FOB60_005427</name>
</gene>
<dbReference type="AlphaFoldDB" id="A0A8X7NIE2"/>
<evidence type="ECO:0008006" key="3">
    <source>
        <dbReference type="Google" id="ProtNLM"/>
    </source>
</evidence>
<comment type="caution">
    <text evidence="1">The sequence shown here is derived from an EMBL/GenBank/DDBJ whole genome shotgun (WGS) entry which is preliminary data.</text>
</comment>
<organism evidence="1 2">
    <name type="scientific">Candida parapsilosis</name>
    <name type="common">Yeast</name>
    <dbReference type="NCBI Taxonomy" id="5480"/>
    <lineage>
        <taxon>Eukaryota</taxon>
        <taxon>Fungi</taxon>
        <taxon>Dikarya</taxon>
        <taxon>Ascomycota</taxon>
        <taxon>Saccharomycotina</taxon>
        <taxon>Pichiomycetes</taxon>
        <taxon>Debaryomycetaceae</taxon>
        <taxon>Candida/Lodderomyces clade</taxon>
        <taxon>Candida</taxon>
    </lineage>
</organism>
<dbReference type="Proteomes" id="UP000590412">
    <property type="component" value="Unassembled WGS sequence"/>
</dbReference>
<protein>
    <recommendedName>
        <fullName evidence="3">FIST domain-containing protein</fullName>
    </recommendedName>
</protein>
<evidence type="ECO:0000313" key="1">
    <source>
        <dbReference type="EMBL" id="KAF6044334.1"/>
    </source>
</evidence>
<sequence length="372" mass="41738">MQRQFIRFLKTKSSQFYAKSTISPLAFKLQPPSSFTPQSALIFSTPTNLPQIIEDVIELHQKHSLQVVVAGIDTMVPSSSRNGVSELWLDHRMKIANSLLLEERDDLNTPPPESDGINPVTARKNWKNLQGHLSLKLRHEMDAKISLANTVFSTGSILTLFYFDAETNAAHSGQHLCELEVALPRGVVPNHATAKIEDKWTPLYPGKLFKITNCVGNLLKSIDKNPAAKYLENNEQLMSLKSKDTEVFVKLRKRGSTIVERFKVTAGGGGWGAKADIIALSPEAKPERGDEIEFFMVTPDDRFVKQKDDAVERFNQTFAFMSSYEETGYGNDDTDSQVERVYETFGCGSEQGFFFNGVKHHSPGEIVYIKFK</sequence>
<name>A0A8X7NIE2_CANPA</name>
<dbReference type="EMBL" id="JABWAB010000011">
    <property type="protein sequence ID" value="KAF6044334.1"/>
    <property type="molecule type" value="Genomic_DNA"/>
</dbReference>
<proteinExistence type="predicted"/>
<reference evidence="1" key="1">
    <citation type="submission" date="2020-03" db="EMBL/GenBank/DDBJ databases">
        <title>FDA dAtabase for Regulatory Grade micrObial Sequences (FDA-ARGOS): Supporting development and validation of Infectious Disease Dx tests.</title>
        <authorList>
            <person name="Campos J."/>
            <person name="Goldberg B."/>
            <person name="Tallon L."/>
            <person name="Sadzewicz L."/>
            <person name="Vavikolanu K."/>
            <person name="Mehta A."/>
            <person name="Aluvathingal J."/>
            <person name="Nadendla S."/>
            <person name="Nandy P."/>
            <person name="Geyer C."/>
            <person name="Yan Y."/>
            <person name="Sichtig H."/>
        </authorList>
    </citation>
    <scope>NUCLEOTIDE SEQUENCE [LARGE SCALE GENOMIC DNA]</scope>
    <source>
        <strain evidence="1">FDAARGOS_652</strain>
    </source>
</reference>
<dbReference type="OrthoDB" id="4080562at2759"/>
<evidence type="ECO:0000313" key="2">
    <source>
        <dbReference type="Proteomes" id="UP000590412"/>
    </source>
</evidence>
<accession>A0A8X7NIE2</accession>